<name>A0A8T1TRF2_9STRA</name>
<feature type="non-terminal residue" evidence="1">
    <location>
        <position position="64"/>
    </location>
</feature>
<proteinExistence type="predicted"/>
<organism evidence="1 2">
    <name type="scientific">Phytophthora cactorum</name>
    <dbReference type="NCBI Taxonomy" id="29920"/>
    <lineage>
        <taxon>Eukaryota</taxon>
        <taxon>Sar</taxon>
        <taxon>Stramenopiles</taxon>
        <taxon>Oomycota</taxon>
        <taxon>Peronosporomycetes</taxon>
        <taxon>Peronosporales</taxon>
        <taxon>Peronosporaceae</taxon>
        <taxon>Phytophthora</taxon>
    </lineage>
</organism>
<dbReference type="EMBL" id="JAENGZ010001732">
    <property type="protein sequence ID" value="KAG6946484.1"/>
    <property type="molecule type" value="Genomic_DNA"/>
</dbReference>
<accession>A0A8T1TRF2</accession>
<reference evidence="1" key="1">
    <citation type="submission" date="2021-01" db="EMBL/GenBank/DDBJ databases">
        <title>Phytophthora aleatoria, a newly-described species from Pinus radiata is distinct from Phytophthora cactorum isolates based on comparative genomics.</title>
        <authorList>
            <person name="Mcdougal R."/>
            <person name="Panda P."/>
            <person name="Williams N."/>
            <person name="Studholme D.J."/>
        </authorList>
    </citation>
    <scope>NUCLEOTIDE SEQUENCE</scope>
    <source>
        <strain evidence="1">NZFS 3830</strain>
    </source>
</reference>
<comment type="caution">
    <text evidence="1">The sequence shown here is derived from an EMBL/GenBank/DDBJ whole genome shotgun (WGS) entry which is preliminary data.</text>
</comment>
<evidence type="ECO:0000313" key="2">
    <source>
        <dbReference type="Proteomes" id="UP000688947"/>
    </source>
</evidence>
<sequence>MRSAYGRADVPHLGNTTNIRYECACKVEVIVYTSECFACCLSRLEAASGHLKDVLKSTTTLDEC</sequence>
<dbReference type="AlphaFoldDB" id="A0A8T1TRF2"/>
<gene>
    <name evidence="1" type="ORF">JG687_00016679</name>
</gene>
<dbReference type="Proteomes" id="UP000688947">
    <property type="component" value="Unassembled WGS sequence"/>
</dbReference>
<evidence type="ECO:0000313" key="1">
    <source>
        <dbReference type="EMBL" id="KAG6946484.1"/>
    </source>
</evidence>
<protein>
    <submittedName>
        <fullName evidence="1">Uncharacterized protein</fullName>
    </submittedName>
</protein>